<evidence type="ECO:0000256" key="3">
    <source>
        <dbReference type="ARBA" id="ARBA00023163"/>
    </source>
</evidence>
<sequence>MFLREALHEHGLAERVFLVVDGYAAVPHALESTDLVALLPRYFAETFKRRHDLAIRALPWPVPSPPTAVYSRIGSTLSRGQAWLRGVALEALRTDLPTYPRLKG</sequence>
<keyword evidence="2" id="KW-0238">DNA-binding</keyword>
<feature type="domain" description="LysR substrate-binding" evidence="4">
    <location>
        <begin position="3"/>
        <end position="92"/>
    </location>
</feature>
<keyword evidence="3" id="KW-0804">Transcription</keyword>
<proteinExistence type="predicted"/>
<evidence type="ECO:0000256" key="2">
    <source>
        <dbReference type="ARBA" id="ARBA00023125"/>
    </source>
</evidence>
<accession>A0A645B3Y1</accession>
<dbReference type="InterPro" id="IPR005119">
    <property type="entry name" value="LysR_subst-bd"/>
</dbReference>
<organism evidence="5">
    <name type="scientific">bioreactor metagenome</name>
    <dbReference type="NCBI Taxonomy" id="1076179"/>
    <lineage>
        <taxon>unclassified sequences</taxon>
        <taxon>metagenomes</taxon>
        <taxon>ecological metagenomes</taxon>
    </lineage>
</organism>
<dbReference type="Pfam" id="PF03466">
    <property type="entry name" value="LysR_substrate"/>
    <property type="match status" value="1"/>
</dbReference>
<dbReference type="AlphaFoldDB" id="A0A645B3Y1"/>
<reference evidence="5" key="1">
    <citation type="submission" date="2019-08" db="EMBL/GenBank/DDBJ databases">
        <authorList>
            <person name="Kucharzyk K."/>
            <person name="Murdoch R.W."/>
            <person name="Higgins S."/>
            <person name="Loffler F."/>
        </authorList>
    </citation>
    <scope>NUCLEOTIDE SEQUENCE</scope>
</reference>
<dbReference type="SUPFAM" id="SSF53850">
    <property type="entry name" value="Periplasmic binding protein-like II"/>
    <property type="match status" value="1"/>
</dbReference>
<name>A0A645B3Y1_9ZZZZ</name>
<dbReference type="EMBL" id="VSSQ01017636">
    <property type="protein sequence ID" value="MPM60117.1"/>
    <property type="molecule type" value="Genomic_DNA"/>
</dbReference>
<dbReference type="GO" id="GO:0003677">
    <property type="term" value="F:DNA binding"/>
    <property type="evidence" value="ECO:0007669"/>
    <property type="project" value="UniProtKB-KW"/>
</dbReference>
<dbReference type="PANTHER" id="PTHR30118:SF15">
    <property type="entry name" value="TRANSCRIPTIONAL REGULATORY PROTEIN"/>
    <property type="match status" value="1"/>
</dbReference>
<evidence type="ECO:0000259" key="4">
    <source>
        <dbReference type="Pfam" id="PF03466"/>
    </source>
</evidence>
<evidence type="ECO:0000256" key="1">
    <source>
        <dbReference type="ARBA" id="ARBA00023015"/>
    </source>
</evidence>
<protein>
    <recommendedName>
        <fullName evidence="4">LysR substrate-binding domain-containing protein</fullName>
    </recommendedName>
</protein>
<dbReference type="Gene3D" id="3.40.190.10">
    <property type="entry name" value="Periplasmic binding protein-like II"/>
    <property type="match status" value="2"/>
</dbReference>
<gene>
    <name evidence="5" type="ORF">SDC9_106964</name>
</gene>
<dbReference type="InterPro" id="IPR050389">
    <property type="entry name" value="LysR-type_TF"/>
</dbReference>
<evidence type="ECO:0000313" key="5">
    <source>
        <dbReference type="EMBL" id="MPM60117.1"/>
    </source>
</evidence>
<dbReference type="PANTHER" id="PTHR30118">
    <property type="entry name" value="HTH-TYPE TRANSCRIPTIONAL REGULATOR LEUO-RELATED"/>
    <property type="match status" value="1"/>
</dbReference>
<keyword evidence="1" id="KW-0805">Transcription regulation</keyword>
<comment type="caution">
    <text evidence="5">The sequence shown here is derived from an EMBL/GenBank/DDBJ whole genome shotgun (WGS) entry which is preliminary data.</text>
</comment>